<organism evidence="1 2">
    <name type="scientific">Rozella allomycis (strain CSF55)</name>
    <dbReference type="NCBI Taxonomy" id="988480"/>
    <lineage>
        <taxon>Eukaryota</taxon>
        <taxon>Fungi</taxon>
        <taxon>Fungi incertae sedis</taxon>
        <taxon>Cryptomycota</taxon>
        <taxon>Cryptomycota incertae sedis</taxon>
        <taxon>Rozella</taxon>
    </lineage>
</organism>
<gene>
    <name evidence="1" type="ORF">O9G_006360</name>
</gene>
<keyword evidence="2" id="KW-1185">Reference proteome</keyword>
<dbReference type="AlphaFoldDB" id="A0A075APG9"/>
<sequence>VPTTIDKPDSNDQENSKLIQQHLENIKSAKLKLLDFNRGLSLLEEHKRSIAKYGLTKEHLLFPNKVLVTQRAIFRMLENYRLKEPIPFHFITEMISDGRGDLYALLETIRAISYRCPNCPIYGMVLHDHDDSIIQKSALDFYNVKAENFVETHSLESGVHSIRKL</sequence>
<evidence type="ECO:0000313" key="2">
    <source>
        <dbReference type="Proteomes" id="UP000030755"/>
    </source>
</evidence>
<accession>A0A075APG9</accession>
<reference evidence="1 2" key="1">
    <citation type="journal article" date="2013" name="Curr. Biol.">
        <title>Shared signatures of parasitism and phylogenomics unite Cryptomycota and microsporidia.</title>
        <authorList>
            <person name="James T.Y."/>
            <person name="Pelin A."/>
            <person name="Bonen L."/>
            <person name="Ahrendt S."/>
            <person name="Sain D."/>
            <person name="Corradi N."/>
            <person name="Stajich J.E."/>
        </authorList>
    </citation>
    <scope>NUCLEOTIDE SEQUENCE [LARGE SCALE GENOMIC DNA]</scope>
    <source>
        <strain evidence="1 2">CSF55</strain>
    </source>
</reference>
<evidence type="ECO:0000313" key="1">
    <source>
        <dbReference type="EMBL" id="EPZ31999.1"/>
    </source>
</evidence>
<proteinExistence type="predicted"/>
<dbReference type="Proteomes" id="UP000030755">
    <property type="component" value="Unassembled WGS sequence"/>
</dbReference>
<protein>
    <submittedName>
        <fullName evidence="1">Uncharacterized protein</fullName>
    </submittedName>
</protein>
<feature type="non-terminal residue" evidence="1">
    <location>
        <position position="1"/>
    </location>
</feature>
<name>A0A075APG9_ROZAC</name>
<dbReference type="EMBL" id="KE561197">
    <property type="protein sequence ID" value="EPZ31999.1"/>
    <property type="molecule type" value="Genomic_DNA"/>
</dbReference>
<dbReference type="HOGENOM" id="CLU_1614871_0_0_1"/>
<feature type="non-terminal residue" evidence="1">
    <location>
        <position position="165"/>
    </location>
</feature>